<dbReference type="SMR" id="A0A482XR71"/>
<reference evidence="4 5" key="1">
    <citation type="journal article" date="2017" name="Gigascience">
        <title>Genome sequence of the small brown planthopper, Laodelphax striatellus.</title>
        <authorList>
            <person name="Zhu J."/>
            <person name="Jiang F."/>
            <person name="Wang X."/>
            <person name="Yang P."/>
            <person name="Bao Y."/>
            <person name="Zhao W."/>
            <person name="Wang W."/>
            <person name="Lu H."/>
            <person name="Wang Q."/>
            <person name="Cui N."/>
            <person name="Li J."/>
            <person name="Chen X."/>
            <person name="Luo L."/>
            <person name="Yu J."/>
            <person name="Kang L."/>
            <person name="Cui F."/>
        </authorList>
    </citation>
    <scope>NUCLEOTIDE SEQUENCE [LARGE SCALE GENOMIC DNA]</scope>
    <source>
        <strain evidence="4">Lst14</strain>
    </source>
</reference>
<feature type="compositionally biased region" description="Basic and acidic residues" evidence="1">
    <location>
        <begin position="248"/>
        <end position="261"/>
    </location>
</feature>
<dbReference type="InterPro" id="IPR000626">
    <property type="entry name" value="Ubiquitin-like_dom"/>
</dbReference>
<comment type="caution">
    <text evidence="4">The sequence shown here is derived from an EMBL/GenBank/DDBJ whole genome shotgun (WGS) entry which is preliminary data.</text>
</comment>
<feature type="region of interest" description="Disordered" evidence="1">
    <location>
        <begin position="225"/>
        <end position="261"/>
    </location>
</feature>
<dbReference type="FunFam" id="3.80.10.10:FF:000846">
    <property type="entry name" value="Predicted protein"/>
    <property type="match status" value="1"/>
</dbReference>
<dbReference type="CDD" id="cd17045">
    <property type="entry name" value="Ubl_TBCEL"/>
    <property type="match status" value="1"/>
</dbReference>
<evidence type="ECO:0000256" key="1">
    <source>
        <dbReference type="SAM" id="MobiDB-lite"/>
    </source>
</evidence>
<dbReference type="Gene3D" id="3.10.20.90">
    <property type="entry name" value="Phosphatidylinositol 3-kinase Catalytic Subunit, Chain A, domain 1"/>
    <property type="match status" value="1"/>
</dbReference>
<feature type="domain" description="Ubiquitin-like" evidence="2">
    <location>
        <begin position="387"/>
        <end position="469"/>
    </location>
</feature>
<evidence type="ECO:0000313" key="5">
    <source>
        <dbReference type="Proteomes" id="UP000291343"/>
    </source>
</evidence>
<dbReference type="STRING" id="195883.A0A482XR71"/>
<dbReference type="InterPro" id="IPR055411">
    <property type="entry name" value="LRR_FXL15/At3g58940/PEG3-like"/>
</dbReference>
<dbReference type="PANTHER" id="PTHR15140">
    <property type="entry name" value="TUBULIN-SPECIFIC CHAPERONE E"/>
    <property type="match status" value="1"/>
</dbReference>
<organism evidence="4 5">
    <name type="scientific">Laodelphax striatellus</name>
    <name type="common">Small brown planthopper</name>
    <name type="synonym">Delphax striatella</name>
    <dbReference type="NCBI Taxonomy" id="195883"/>
    <lineage>
        <taxon>Eukaryota</taxon>
        <taxon>Metazoa</taxon>
        <taxon>Ecdysozoa</taxon>
        <taxon>Arthropoda</taxon>
        <taxon>Hexapoda</taxon>
        <taxon>Insecta</taxon>
        <taxon>Pterygota</taxon>
        <taxon>Neoptera</taxon>
        <taxon>Paraneoptera</taxon>
        <taxon>Hemiptera</taxon>
        <taxon>Auchenorrhyncha</taxon>
        <taxon>Fulgoroidea</taxon>
        <taxon>Delphacidae</taxon>
        <taxon>Criomorphinae</taxon>
        <taxon>Laodelphax</taxon>
    </lineage>
</organism>
<dbReference type="FunCoup" id="A0A482XR71">
    <property type="interactions" value="476"/>
</dbReference>
<dbReference type="SUPFAM" id="SSF54236">
    <property type="entry name" value="Ubiquitin-like"/>
    <property type="match status" value="1"/>
</dbReference>
<protein>
    <submittedName>
        <fullName evidence="4">Uncharacterized protein</fullName>
    </submittedName>
</protein>
<dbReference type="Pfam" id="PF24758">
    <property type="entry name" value="LRR_At5g56370"/>
    <property type="match status" value="1"/>
</dbReference>
<evidence type="ECO:0000259" key="2">
    <source>
        <dbReference type="Pfam" id="PF14560"/>
    </source>
</evidence>
<feature type="compositionally biased region" description="Low complexity" evidence="1">
    <location>
        <begin position="228"/>
        <end position="244"/>
    </location>
</feature>
<dbReference type="AlphaFoldDB" id="A0A482XR71"/>
<keyword evidence="5" id="KW-1185">Reference proteome</keyword>
<dbReference type="InterPro" id="IPR047991">
    <property type="entry name" value="TBCEL_Ubl"/>
</dbReference>
<dbReference type="PANTHER" id="PTHR15140:SF6">
    <property type="entry name" value="TUBULIN-SPECIFIC CHAPERONE COFACTOR E-LIKE PROTEIN"/>
    <property type="match status" value="1"/>
</dbReference>
<dbReference type="Gene3D" id="3.80.10.10">
    <property type="entry name" value="Ribonuclease Inhibitor"/>
    <property type="match status" value="3"/>
</dbReference>
<dbReference type="EMBL" id="QKKF02002184">
    <property type="protein sequence ID" value="RZF48482.1"/>
    <property type="molecule type" value="Genomic_DNA"/>
</dbReference>
<dbReference type="SUPFAM" id="SSF52058">
    <property type="entry name" value="L domain-like"/>
    <property type="match status" value="1"/>
</dbReference>
<gene>
    <name evidence="4" type="ORF">LSTR_LSTR007760</name>
</gene>
<dbReference type="Pfam" id="PF14560">
    <property type="entry name" value="Ubiquitin_2"/>
    <property type="match status" value="1"/>
</dbReference>
<feature type="domain" description="F-box/LRR-repeat protein 15/At3g58940/PEG3-like LRR" evidence="3">
    <location>
        <begin position="77"/>
        <end position="171"/>
    </location>
</feature>
<dbReference type="Proteomes" id="UP000291343">
    <property type="component" value="Unassembled WGS sequence"/>
</dbReference>
<dbReference type="InterPro" id="IPR029071">
    <property type="entry name" value="Ubiquitin-like_domsf"/>
</dbReference>
<sequence length="477" mass="53966">MPSLLEAIERKYGEEETAQLCSSTAEGVTAGLPVAIYVPKKSPRRCIPSLLVLNDLGIDSAGADRSSGRDVLENKCQRVEELDLAQNNLNRWAEVMNILTSMPRLKFANLSFNALSERLSHSSLQDFPHLRNLVLNSTNIEWASVRKLLSHLPNLEELHLSKNEMSSVELENPLTDECIKHNNIKSLHFTGNPITHWREVCKLGEAFPQLQSLVLAHCPLASLDTSAPSSDDPNSSPGSSPGSNYSRTESECEGSEKRGSPHEPFRQLAFINLNHTLLASWDDVDRLGKFPALHSLRILNCPLFEYPQEYTEHERRWLLVARLPNIQTLNGGGVISAEEREDAERAFIRYYMDKPESDRPERYTDLVAIHGKLDPLVSIDLRPESRVKVTITFPQENIAEERSINVYQTVNELKQKLESFAKIPCTKMRLFYVDQDMKTITGPEEMKYPNKQLYSYNISSGDEIIVSSKFEKTTSLK</sequence>
<name>A0A482XR71_LAOST</name>
<dbReference type="OrthoDB" id="5855206at2759"/>
<dbReference type="InterPro" id="IPR001611">
    <property type="entry name" value="Leu-rich_rpt"/>
</dbReference>
<proteinExistence type="predicted"/>
<accession>A0A482XR71</accession>
<evidence type="ECO:0000313" key="4">
    <source>
        <dbReference type="EMBL" id="RZF48482.1"/>
    </source>
</evidence>
<dbReference type="PROSITE" id="PS51450">
    <property type="entry name" value="LRR"/>
    <property type="match status" value="1"/>
</dbReference>
<dbReference type="InParanoid" id="A0A482XR71"/>
<dbReference type="InterPro" id="IPR032675">
    <property type="entry name" value="LRR_dom_sf"/>
</dbReference>
<evidence type="ECO:0000259" key="3">
    <source>
        <dbReference type="Pfam" id="PF24758"/>
    </source>
</evidence>